<comment type="subcellular location">
    <subcellularLocation>
        <location evidence="8">Endoplasmic reticulum membrane</location>
        <topology evidence="8">Single-pass type I membrane protein</topology>
    </subcellularLocation>
    <subcellularLocation>
        <location evidence="1">Membrane</location>
        <topology evidence="1">Single-pass type I membrane protein</topology>
    </subcellularLocation>
</comment>
<feature type="domain" description="OST48 middle" evidence="11">
    <location>
        <begin position="285"/>
        <end position="430"/>
    </location>
</feature>
<gene>
    <name evidence="12" type="primary">WBP1</name>
    <name evidence="12" type="ORF">H4R18_001276</name>
</gene>
<feature type="chain" id="PRO_5041011272" description="Dolichyl-diphosphooligosaccharide--protein glycosyltransferase subunit WBP1" evidence="8">
    <location>
        <begin position="26"/>
        <end position="481"/>
    </location>
</feature>
<evidence type="ECO:0000256" key="1">
    <source>
        <dbReference type="ARBA" id="ARBA00004479"/>
    </source>
</evidence>
<evidence type="ECO:0000259" key="11">
    <source>
        <dbReference type="Pfam" id="PF23358"/>
    </source>
</evidence>
<feature type="region of interest" description="Disordered" evidence="9">
    <location>
        <begin position="440"/>
        <end position="481"/>
    </location>
</feature>
<evidence type="ECO:0000256" key="7">
    <source>
        <dbReference type="ARBA" id="ARBA00023136"/>
    </source>
</evidence>
<dbReference type="InterPro" id="IPR005013">
    <property type="entry name" value="DDOST_48_kDa_subunit"/>
</dbReference>
<evidence type="ECO:0000256" key="4">
    <source>
        <dbReference type="ARBA" id="ARBA00022692"/>
    </source>
</evidence>
<evidence type="ECO:0000256" key="8">
    <source>
        <dbReference type="RuleBase" id="RU361142"/>
    </source>
</evidence>
<dbReference type="InterPro" id="IPR055459">
    <property type="entry name" value="OST48_MD"/>
</dbReference>
<keyword evidence="4 8" id="KW-0812">Transmembrane</keyword>
<dbReference type="PANTHER" id="PTHR10830:SF0">
    <property type="entry name" value="DOLICHYL-DIPHOSPHOOLIGOSACCHARIDE--PROTEIN GLYCOSYLTRANSFERASE 48 KDA SUBUNIT"/>
    <property type="match status" value="1"/>
</dbReference>
<dbReference type="InterPro" id="IPR055457">
    <property type="entry name" value="OST48_N"/>
</dbReference>
<dbReference type="AlphaFoldDB" id="A0A9W8HFL9"/>
<dbReference type="EMBL" id="JANBUL010000032">
    <property type="protein sequence ID" value="KAJ2784149.1"/>
    <property type="molecule type" value="Genomic_DNA"/>
</dbReference>
<protein>
    <recommendedName>
        <fullName evidence="8">Dolichyl-diphosphooligosaccharide--protein glycosyltransferase subunit WBP1</fullName>
        <shortName evidence="8">Oligosaccharyl transferase subunit WBP1</shortName>
    </recommendedName>
</protein>
<dbReference type="PANTHER" id="PTHR10830">
    <property type="entry name" value="DOLICHYL-DIPHOSPHOOLIGOSACCHARIDE--PROTEIN GLYCOSYLTRANSFERASE 48 KDA SUBUNIT"/>
    <property type="match status" value="1"/>
</dbReference>
<keyword evidence="8" id="KW-0732">Signal</keyword>
<keyword evidence="5 8" id="KW-0256">Endoplasmic reticulum</keyword>
<feature type="domain" description="OST48 N-terminal" evidence="10">
    <location>
        <begin position="27"/>
        <end position="254"/>
    </location>
</feature>
<reference evidence="12" key="1">
    <citation type="submission" date="2022-07" db="EMBL/GenBank/DDBJ databases">
        <title>Phylogenomic reconstructions and comparative analyses of Kickxellomycotina fungi.</title>
        <authorList>
            <person name="Reynolds N.K."/>
            <person name="Stajich J.E."/>
            <person name="Barry K."/>
            <person name="Grigoriev I.V."/>
            <person name="Crous P."/>
            <person name="Smith M.E."/>
        </authorList>
    </citation>
    <scope>NUCLEOTIDE SEQUENCE</scope>
    <source>
        <strain evidence="12">NBRC 105414</strain>
    </source>
</reference>
<comment type="similarity">
    <text evidence="3 8">Belongs to the DDOST 48 kDa subunit family.</text>
</comment>
<evidence type="ECO:0000256" key="5">
    <source>
        <dbReference type="ARBA" id="ARBA00022824"/>
    </source>
</evidence>
<keyword evidence="7 8" id="KW-0472">Membrane</keyword>
<comment type="subunit">
    <text evidence="8">Component of the oligosaccharyltransferase (OST) complex.</text>
</comment>
<organism evidence="12 13">
    <name type="scientific">Coemansia javaensis</name>
    <dbReference type="NCBI Taxonomy" id="2761396"/>
    <lineage>
        <taxon>Eukaryota</taxon>
        <taxon>Fungi</taxon>
        <taxon>Fungi incertae sedis</taxon>
        <taxon>Zoopagomycota</taxon>
        <taxon>Kickxellomycotina</taxon>
        <taxon>Kickxellomycetes</taxon>
        <taxon>Kickxellales</taxon>
        <taxon>Kickxellaceae</taxon>
        <taxon>Coemansia</taxon>
    </lineage>
</organism>
<evidence type="ECO:0000256" key="3">
    <source>
        <dbReference type="ARBA" id="ARBA00008743"/>
    </source>
</evidence>
<evidence type="ECO:0000256" key="9">
    <source>
        <dbReference type="SAM" id="MobiDB-lite"/>
    </source>
</evidence>
<dbReference type="OrthoDB" id="29105at2759"/>
<dbReference type="GO" id="GO:0016740">
    <property type="term" value="F:transferase activity"/>
    <property type="evidence" value="ECO:0007669"/>
    <property type="project" value="UniProtKB-KW"/>
</dbReference>
<dbReference type="GO" id="GO:0008250">
    <property type="term" value="C:oligosaccharyltransferase complex"/>
    <property type="evidence" value="ECO:0007669"/>
    <property type="project" value="TreeGrafter"/>
</dbReference>
<evidence type="ECO:0000259" key="10">
    <source>
        <dbReference type="Pfam" id="PF03345"/>
    </source>
</evidence>
<keyword evidence="6 8" id="KW-1133">Transmembrane helix</keyword>
<dbReference type="GO" id="GO:0018279">
    <property type="term" value="P:protein N-linked glycosylation via asparagine"/>
    <property type="evidence" value="ECO:0007669"/>
    <property type="project" value="UniProtKB-UniRule"/>
</dbReference>
<evidence type="ECO:0000313" key="12">
    <source>
        <dbReference type="EMBL" id="KAJ2784149.1"/>
    </source>
</evidence>
<keyword evidence="13" id="KW-1185">Reference proteome</keyword>
<feature type="compositionally biased region" description="Basic residues" evidence="9">
    <location>
        <begin position="465"/>
        <end position="481"/>
    </location>
</feature>
<comment type="function">
    <text evidence="8">Subunit of the oligosaccharyl transferase (OST) complex that catalyzes the initial transfer of a defined glycan (Glc(3)Man(9)GlcNAc(2) in eukaryotes) from the lipid carrier dolichol-pyrophosphate to an asparagine residue within an Asn-X-Ser/Thr consensus motif in nascent polypeptide chains, the first step in protein N-glycosylation. N-glycosylation occurs cotranslationally and the complex associates with the Sec61 complex at the channel-forming translocon complex that mediates protein translocation across the endoplasmic reticulum (ER).</text>
</comment>
<evidence type="ECO:0000256" key="6">
    <source>
        <dbReference type="ARBA" id="ARBA00022989"/>
    </source>
</evidence>
<comment type="caution">
    <text evidence="12">The sequence shown here is derived from an EMBL/GenBank/DDBJ whole genome shotgun (WGS) entry which is preliminary data.</text>
</comment>
<dbReference type="Proteomes" id="UP001140217">
    <property type="component" value="Unassembled WGS sequence"/>
</dbReference>
<keyword evidence="12" id="KW-0808">Transferase</keyword>
<feature type="signal peptide" evidence="8">
    <location>
        <begin position="1"/>
        <end position="25"/>
    </location>
</feature>
<sequence>MRLSASLAALAASLAALAAARSAAGDRLLVVADDAAQYSDLLAALARRGFAVDVRAAANTSVALSEDGRRLYDHAALLAPAAKRVGAGLTAQAFVRFVNDGGNLLVAASSAASDLHRALAAQFGAEFARPGSRVVDHQARNATADHATVAAAIARPAAAAPILSPDLRGPVYFRGIAHRCDPANPLLTPVLTAARSTYSTPLADPPLAGRALALVSVLQTRRNARVAISGSADLFSDALAPTNRRFVRDLLQWTFQEKAVLRETAHSHRLAGAAAADAAAAVTAATHQPEHYRIGNDIVYDIALSVYHDDAWHPYVADDVQFEAIMLDPYLRLTLNRTRAKDTATATATATASATYRGRFKLPDRYGTFTFRVNYKRTGYSNVDVRDTVAIWPLRHDEYPRFLTAAYPYYVGSLVMVLGFLALCAVWLWSADPAALANNHHHPAQPPNDNADDDAAAAAAAAAKSKSKPSKSKQKQKQKSS</sequence>
<proteinExistence type="inferred from homology"/>
<evidence type="ECO:0000313" key="13">
    <source>
        <dbReference type="Proteomes" id="UP001140217"/>
    </source>
</evidence>
<dbReference type="Pfam" id="PF23358">
    <property type="entry name" value="OST48_MD"/>
    <property type="match status" value="1"/>
</dbReference>
<feature type="transmembrane region" description="Helical" evidence="8">
    <location>
        <begin position="407"/>
        <end position="429"/>
    </location>
</feature>
<accession>A0A9W8HFL9</accession>
<comment type="pathway">
    <text evidence="2 8">Protein modification; protein glycosylation.</text>
</comment>
<evidence type="ECO:0000256" key="2">
    <source>
        <dbReference type="ARBA" id="ARBA00004922"/>
    </source>
</evidence>
<dbReference type="Pfam" id="PF03345">
    <property type="entry name" value="OST48_N"/>
    <property type="match status" value="1"/>
</dbReference>
<name>A0A9W8HFL9_9FUNG</name>